<evidence type="ECO:0000313" key="3">
    <source>
        <dbReference type="EMBL" id="OSC99830.1"/>
    </source>
</evidence>
<dbReference type="PROSITE" id="PS50181">
    <property type="entry name" value="FBOX"/>
    <property type="match status" value="1"/>
</dbReference>
<dbReference type="CDD" id="cd09917">
    <property type="entry name" value="F-box_SF"/>
    <property type="match status" value="1"/>
</dbReference>
<feature type="compositionally biased region" description="Acidic residues" evidence="1">
    <location>
        <begin position="631"/>
        <end position="656"/>
    </location>
</feature>
<protein>
    <recommendedName>
        <fullName evidence="2">F-box domain-containing protein</fullName>
    </recommendedName>
</protein>
<feature type="region of interest" description="Disordered" evidence="1">
    <location>
        <begin position="631"/>
        <end position="672"/>
    </location>
</feature>
<feature type="domain" description="F-box" evidence="2">
    <location>
        <begin position="1"/>
        <end position="49"/>
    </location>
</feature>
<evidence type="ECO:0000259" key="2">
    <source>
        <dbReference type="PROSITE" id="PS50181"/>
    </source>
</evidence>
<dbReference type="Proteomes" id="UP000193067">
    <property type="component" value="Unassembled WGS sequence"/>
</dbReference>
<accession>A0A1Y2IHU6</accession>
<name>A0A1Y2IHU6_TRAC3</name>
<sequence length="697" mass="77716">MPSLDVLPAELVLRILAYLPVQSLRSVRLTARRWNQFFVMNESTIYHHAAFLHDFVDSLGIFLPEARESRNLKFLKDVPDWYTYCKRYHQLQKNWVGSGKAATTKFYGRNPYDVHRIKVDEKHGLVITTHEFGGLTVFDMDTTEVLWKLSSAYVRRYAHCEYENGFLIFDRIGVSKEVWRLETLYRDTTDGPHVAAPEASQITEWQAASSRHRWPRAPHGHFRPWRLINTPEFGRAYRFVYPCLLVSGLRKAYVWDVRTGQLVLELENVQGDSPAGDINYVELSASHVFICSSSALRVFSRENKAMILEIPSYQLAYSDIRLAVKRDPAMARHGLATPGEIVRIPLEPTDTTALYSASYAEFSAVHVSRSGKDLVAQLSDSRIISIRDFMRVARGEVPLNKAALELGKTVPYRGVDEHFSIYLCFEYGRIGVITTSGVYAITLDPTRHSLVDPYLASLQNAHGLPQRAIDAGLSFPHVLIASLPYYQDRRQLAKVTCLQVTETKMFFVWDAMYKPDTIDFFRRVGMIDPPPSEAVAAMAGAAAAAGARAGAGPAQAQPMNVEHAVQTEPVAGPSGVHHQGGVTGHPVWNAPGTNAPRHQTATSGGPVAGPSTAPAPAGGNEMTIIEFVPLGDDDEDEWDEDEEDDDSDEDEIDDQEMLEHDADLPPEANLPLINGHRREQNFVSAGPIVFCVDFSPV</sequence>
<dbReference type="AlphaFoldDB" id="A0A1Y2IHU6"/>
<keyword evidence="4" id="KW-1185">Reference proteome</keyword>
<reference evidence="3 4" key="1">
    <citation type="journal article" date="2015" name="Biotechnol. Biofuels">
        <title>Enhanced degradation of softwood versus hardwood by the white-rot fungus Pycnoporus coccineus.</title>
        <authorList>
            <person name="Couturier M."/>
            <person name="Navarro D."/>
            <person name="Chevret D."/>
            <person name="Henrissat B."/>
            <person name="Piumi F."/>
            <person name="Ruiz-Duenas F.J."/>
            <person name="Martinez A.T."/>
            <person name="Grigoriev I.V."/>
            <person name="Riley R."/>
            <person name="Lipzen A."/>
            <person name="Berrin J.G."/>
            <person name="Master E.R."/>
            <person name="Rosso M.N."/>
        </authorList>
    </citation>
    <scope>NUCLEOTIDE SEQUENCE [LARGE SCALE GENOMIC DNA]</scope>
    <source>
        <strain evidence="3 4">BRFM310</strain>
    </source>
</reference>
<dbReference type="SMART" id="SM00256">
    <property type="entry name" value="FBOX"/>
    <property type="match status" value="1"/>
</dbReference>
<dbReference type="InterPro" id="IPR036047">
    <property type="entry name" value="F-box-like_dom_sf"/>
</dbReference>
<feature type="region of interest" description="Disordered" evidence="1">
    <location>
        <begin position="584"/>
        <end position="619"/>
    </location>
</feature>
<proteinExistence type="predicted"/>
<gene>
    <name evidence="3" type="ORF">PYCCODRAFT_1437984</name>
</gene>
<organism evidence="3 4">
    <name type="scientific">Trametes coccinea (strain BRFM310)</name>
    <name type="common">Pycnoporus coccineus</name>
    <dbReference type="NCBI Taxonomy" id="1353009"/>
    <lineage>
        <taxon>Eukaryota</taxon>
        <taxon>Fungi</taxon>
        <taxon>Dikarya</taxon>
        <taxon>Basidiomycota</taxon>
        <taxon>Agaricomycotina</taxon>
        <taxon>Agaricomycetes</taxon>
        <taxon>Polyporales</taxon>
        <taxon>Polyporaceae</taxon>
        <taxon>Trametes</taxon>
    </lineage>
</organism>
<dbReference type="SUPFAM" id="SSF50998">
    <property type="entry name" value="Quinoprotein alcohol dehydrogenase-like"/>
    <property type="match status" value="1"/>
</dbReference>
<dbReference type="OrthoDB" id="550575at2759"/>
<evidence type="ECO:0000256" key="1">
    <source>
        <dbReference type="SAM" id="MobiDB-lite"/>
    </source>
</evidence>
<dbReference type="InterPro" id="IPR001810">
    <property type="entry name" value="F-box_dom"/>
</dbReference>
<dbReference type="Gene3D" id="1.20.1280.50">
    <property type="match status" value="1"/>
</dbReference>
<dbReference type="EMBL" id="KZ084124">
    <property type="protein sequence ID" value="OSC99830.1"/>
    <property type="molecule type" value="Genomic_DNA"/>
</dbReference>
<dbReference type="Pfam" id="PF12937">
    <property type="entry name" value="F-box-like"/>
    <property type="match status" value="1"/>
</dbReference>
<dbReference type="STRING" id="1353009.A0A1Y2IHU6"/>
<feature type="compositionally biased region" description="Low complexity" evidence="1">
    <location>
        <begin position="604"/>
        <end position="619"/>
    </location>
</feature>
<dbReference type="SUPFAM" id="SSF81383">
    <property type="entry name" value="F-box domain"/>
    <property type="match status" value="1"/>
</dbReference>
<dbReference type="InterPro" id="IPR011047">
    <property type="entry name" value="Quinoprotein_ADH-like_sf"/>
</dbReference>
<evidence type="ECO:0000313" key="4">
    <source>
        <dbReference type="Proteomes" id="UP000193067"/>
    </source>
</evidence>